<gene>
    <name evidence="28" type="primary">EPHB1</name>
</gene>
<evidence type="ECO:0000259" key="24">
    <source>
        <dbReference type="PROSITE" id="PS50011"/>
    </source>
</evidence>
<dbReference type="PRINTS" id="PR00109">
    <property type="entry name" value="TYRKINASE"/>
</dbReference>
<accession>A0A674AIF9</accession>
<reference evidence="28" key="2">
    <citation type="submission" date="2025-09" db="UniProtKB">
        <authorList>
            <consortium name="Ensembl"/>
        </authorList>
    </citation>
    <scope>IDENTIFICATION</scope>
</reference>
<keyword evidence="6" id="KW-0812">Transmembrane</keyword>
<keyword evidence="8" id="KW-0677">Repeat</keyword>
<keyword evidence="4" id="KW-1003">Cell membrane</keyword>
<feature type="domain" description="Fibronectin type-III" evidence="26">
    <location>
        <begin position="300"/>
        <end position="410"/>
    </location>
</feature>
<evidence type="ECO:0000256" key="11">
    <source>
        <dbReference type="ARBA" id="ARBA00022840"/>
    </source>
</evidence>
<dbReference type="Proteomes" id="UP000472277">
    <property type="component" value="Chromosome 21"/>
</dbReference>
<evidence type="ECO:0000259" key="26">
    <source>
        <dbReference type="PROSITE" id="PS50853"/>
    </source>
</evidence>
<evidence type="ECO:0000256" key="6">
    <source>
        <dbReference type="ARBA" id="ARBA00022692"/>
    </source>
</evidence>
<evidence type="ECO:0000313" key="29">
    <source>
        <dbReference type="Proteomes" id="UP000472277"/>
    </source>
</evidence>
<evidence type="ECO:0000256" key="2">
    <source>
        <dbReference type="ARBA" id="ARBA00004279"/>
    </source>
</evidence>
<dbReference type="FunFam" id="2.60.40.1770:FF:000001">
    <property type="entry name" value="Ephrin type-A receptor 5"/>
    <property type="match status" value="1"/>
</dbReference>
<dbReference type="Gene3D" id="1.10.510.10">
    <property type="entry name" value="Transferase(Phosphotransferase) domain 1"/>
    <property type="match status" value="1"/>
</dbReference>
<keyword evidence="22" id="KW-1015">Disulfide bond</keyword>
<evidence type="ECO:0000256" key="4">
    <source>
        <dbReference type="ARBA" id="ARBA00022475"/>
    </source>
</evidence>
<reference evidence="28" key="1">
    <citation type="submission" date="2025-08" db="UniProtKB">
        <authorList>
            <consortium name="Ensembl"/>
        </authorList>
    </citation>
    <scope>IDENTIFICATION</scope>
</reference>
<comment type="catalytic activity">
    <reaction evidence="19">
        <text>L-tyrosyl-[protein] + ATP = O-phospho-L-tyrosyl-[protein] + ADP + H(+)</text>
        <dbReference type="Rhea" id="RHEA:10596"/>
        <dbReference type="Rhea" id="RHEA-COMP:10136"/>
        <dbReference type="Rhea" id="RHEA-COMP:20101"/>
        <dbReference type="ChEBI" id="CHEBI:15378"/>
        <dbReference type="ChEBI" id="CHEBI:30616"/>
        <dbReference type="ChEBI" id="CHEBI:46858"/>
        <dbReference type="ChEBI" id="CHEBI:61978"/>
        <dbReference type="ChEBI" id="CHEBI:456216"/>
        <dbReference type="EC" id="2.7.10.1"/>
    </reaction>
</comment>
<dbReference type="FunFam" id="2.60.120.260:FF:000004">
    <property type="entry name" value="Ephrin type-B receptor 2"/>
    <property type="match status" value="1"/>
</dbReference>
<dbReference type="PROSITE" id="PS00791">
    <property type="entry name" value="RECEPTOR_TYR_KIN_V_2"/>
    <property type="match status" value="1"/>
</dbReference>
<dbReference type="PROSITE" id="PS50853">
    <property type="entry name" value="FN3"/>
    <property type="match status" value="2"/>
</dbReference>
<dbReference type="SMART" id="SM01411">
    <property type="entry name" value="Ephrin_rec_like"/>
    <property type="match status" value="1"/>
</dbReference>
<dbReference type="PROSITE" id="PS00107">
    <property type="entry name" value="PROTEIN_KINASE_ATP"/>
    <property type="match status" value="1"/>
</dbReference>
<keyword evidence="12" id="KW-0524">Neurogenesis</keyword>
<feature type="disulfide bond" evidence="22">
    <location>
        <begin position="39"/>
        <end position="161"/>
    </location>
</feature>
<evidence type="ECO:0000256" key="7">
    <source>
        <dbReference type="ARBA" id="ARBA00022729"/>
    </source>
</evidence>
<dbReference type="PANTHER" id="PTHR46877">
    <property type="entry name" value="EPH RECEPTOR A5"/>
    <property type="match status" value="1"/>
</dbReference>
<evidence type="ECO:0000256" key="8">
    <source>
        <dbReference type="ARBA" id="ARBA00022737"/>
    </source>
</evidence>
<dbReference type="EC" id="2.7.10.1" evidence="3"/>
<dbReference type="InterPro" id="IPR013761">
    <property type="entry name" value="SAM/pointed_sf"/>
</dbReference>
<keyword evidence="17" id="KW-0325">Glycoprotein</keyword>
<feature type="active site" description="Proton acceptor" evidence="20">
    <location>
        <position position="711"/>
    </location>
</feature>
<dbReference type="SUPFAM" id="SSF56112">
    <property type="entry name" value="Protein kinase-like (PK-like)"/>
    <property type="match status" value="1"/>
</dbReference>
<feature type="binding site" evidence="21">
    <location>
        <begin position="592"/>
        <end position="600"/>
    </location>
    <ligand>
        <name>ATP</name>
        <dbReference type="ChEBI" id="CHEBI:30616"/>
    </ligand>
</feature>
<evidence type="ECO:0000256" key="13">
    <source>
        <dbReference type="ARBA" id="ARBA00022989"/>
    </source>
</evidence>
<dbReference type="SMART" id="SM00219">
    <property type="entry name" value="TyrKc"/>
    <property type="match status" value="1"/>
</dbReference>
<organism evidence="28 29">
    <name type="scientific">Salmo trutta</name>
    <name type="common">Brown trout</name>
    <dbReference type="NCBI Taxonomy" id="8032"/>
    <lineage>
        <taxon>Eukaryota</taxon>
        <taxon>Metazoa</taxon>
        <taxon>Chordata</taxon>
        <taxon>Craniata</taxon>
        <taxon>Vertebrata</taxon>
        <taxon>Euteleostomi</taxon>
        <taxon>Actinopterygii</taxon>
        <taxon>Neopterygii</taxon>
        <taxon>Teleostei</taxon>
        <taxon>Protacanthopterygii</taxon>
        <taxon>Salmoniformes</taxon>
        <taxon>Salmonidae</taxon>
        <taxon>Salmoninae</taxon>
        <taxon>Salmo</taxon>
    </lineage>
</organism>
<proteinExistence type="predicted"/>
<dbReference type="SMART" id="SM00060">
    <property type="entry name" value="FN3"/>
    <property type="match status" value="2"/>
</dbReference>
<evidence type="ECO:0000256" key="22">
    <source>
        <dbReference type="PIRSR" id="PIRSR000666-3"/>
    </source>
</evidence>
<dbReference type="PANTHER" id="PTHR46877:SF17">
    <property type="entry name" value="EPHRIN TYPE-B RECEPTOR 1"/>
    <property type="match status" value="1"/>
</dbReference>
<feature type="domain" description="SAM" evidence="25">
    <location>
        <begin position="878"/>
        <end position="933"/>
    </location>
</feature>
<evidence type="ECO:0000256" key="9">
    <source>
        <dbReference type="ARBA" id="ARBA00022741"/>
    </source>
</evidence>
<dbReference type="InterPro" id="IPR013783">
    <property type="entry name" value="Ig-like_fold"/>
</dbReference>
<feature type="binding site" evidence="21 23">
    <location>
        <position position="618"/>
    </location>
    <ligand>
        <name>ATP</name>
        <dbReference type="ChEBI" id="CHEBI:30616"/>
    </ligand>
</feature>
<keyword evidence="5" id="KW-0808">Transferase</keyword>
<dbReference type="InterPro" id="IPR027936">
    <property type="entry name" value="Eph_TM"/>
</dbReference>
<dbReference type="InterPro" id="IPR001245">
    <property type="entry name" value="Ser-Thr/Tyr_kinase_cat_dom"/>
</dbReference>
<evidence type="ECO:0000256" key="20">
    <source>
        <dbReference type="PIRSR" id="PIRSR000666-1"/>
    </source>
</evidence>
<dbReference type="FunFam" id="2.60.40.10:FF:000041">
    <property type="entry name" value="ephrin type-A receptor 3"/>
    <property type="match status" value="1"/>
</dbReference>
<keyword evidence="16" id="KW-0675">Receptor</keyword>
<dbReference type="InterPro" id="IPR001660">
    <property type="entry name" value="SAM"/>
</dbReference>
<dbReference type="Pfam" id="PF25599">
    <property type="entry name" value="Ephrin_CRD"/>
    <property type="match status" value="1"/>
</dbReference>
<dbReference type="InterPro" id="IPR001426">
    <property type="entry name" value="Tyr_kinase_rcpt_V_CS"/>
</dbReference>
<dbReference type="CDD" id="cd00063">
    <property type="entry name" value="FN3"/>
    <property type="match status" value="2"/>
</dbReference>
<dbReference type="SUPFAM" id="SSF49785">
    <property type="entry name" value="Galactose-binding domain-like"/>
    <property type="match status" value="1"/>
</dbReference>
<dbReference type="Gene3D" id="1.10.150.50">
    <property type="entry name" value="Transcription Factor, Ets-1"/>
    <property type="match status" value="1"/>
</dbReference>
<dbReference type="PROSITE" id="PS50011">
    <property type="entry name" value="PROTEIN_KINASE_DOM"/>
    <property type="match status" value="1"/>
</dbReference>
<keyword evidence="15" id="KW-0829">Tyrosine-protein kinase</keyword>
<keyword evidence="9 21" id="KW-0547">Nucleotide-binding</keyword>
<dbReference type="GO" id="GO:0007411">
    <property type="term" value="P:axon guidance"/>
    <property type="evidence" value="ECO:0007669"/>
    <property type="project" value="TreeGrafter"/>
</dbReference>
<dbReference type="FunFam" id="1.10.510.10:FF:000015">
    <property type="entry name" value="Ephrin type-B receptor 2"/>
    <property type="match status" value="1"/>
</dbReference>
<keyword evidence="18" id="KW-0966">Cell projection</keyword>
<evidence type="ECO:0000256" key="17">
    <source>
        <dbReference type="ARBA" id="ARBA00023180"/>
    </source>
</evidence>
<evidence type="ECO:0000259" key="27">
    <source>
        <dbReference type="PROSITE" id="PS51550"/>
    </source>
</evidence>
<dbReference type="InterPro" id="IPR050449">
    <property type="entry name" value="Ephrin_rcpt_TKs"/>
</dbReference>
<evidence type="ECO:0000256" key="5">
    <source>
        <dbReference type="ARBA" id="ARBA00022679"/>
    </source>
</evidence>
<evidence type="ECO:0000256" key="16">
    <source>
        <dbReference type="ARBA" id="ARBA00023170"/>
    </source>
</evidence>
<evidence type="ECO:0000256" key="14">
    <source>
        <dbReference type="ARBA" id="ARBA00023136"/>
    </source>
</evidence>
<dbReference type="CDD" id="cd05065">
    <property type="entry name" value="PTKc_EphR_B"/>
    <property type="match status" value="1"/>
</dbReference>
<evidence type="ECO:0000256" key="1">
    <source>
        <dbReference type="ARBA" id="ARBA00004251"/>
    </source>
</evidence>
<dbReference type="FunFam" id="3.30.200.20:FF:000001">
    <property type="entry name" value="Ephrin type-A receptor 5"/>
    <property type="match status" value="1"/>
</dbReference>
<dbReference type="PROSITE" id="PS50105">
    <property type="entry name" value="SAM_DOMAIN"/>
    <property type="match status" value="1"/>
</dbReference>
<dbReference type="GO" id="GO:0005886">
    <property type="term" value="C:plasma membrane"/>
    <property type="evidence" value="ECO:0007669"/>
    <property type="project" value="UniProtKB-SubCell"/>
</dbReference>
<evidence type="ECO:0000256" key="19">
    <source>
        <dbReference type="ARBA" id="ARBA00051243"/>
    </source>
</evidence>
<feature type="domain" description="Protein kinase" evidence="24">
    <location>
        <begin position="586"/>
        <end position="849"/>
    </location>
</feature>
<dbReference type="Gene3D" id="2.60.40.10">
    <property type="entry name" value="Immunoglobulins"/>
    <property type="match status" value="2"/>
</dbReference>
<dbReference type="PROSITE" id="PS00109">
    <property type="entry name" value="PROTEIN_KINASE_TYR"/>
    <property type="match status" value="1"/>
</dbReference>
<dbReference type="InterPro" id="IPR036116">
    <property type="entry name" value="FN3_sf"/>
</dbReference>
<dbReference type="PROSITE" id="PS00790">
    <property type="entry name" value="RECEPTOR_TYR_KIN_V_1"/>
    <property type="match status" value="1"/>
</dbReference>
<dbReference type="CDD" id="cd10472">
    <property type="entry name" value="EphR_LBD_B"/>
    <property type="match status" value="1"/>
</dbReference>
<protein>
    <recommendedName>
        <fullName evidence="3">receptor protein-tyrosine kinase</fullName>
        <ecNumber evidence="3">2.7.10.1</ecNumber>
    </recommendedName>
</protein>
<evidence type="ECO:0000256" key="18">
    <source>
        <dbReference type="ARBA" id="ARBA00023273"/>
    </source>
</evidence>
<evidence type="ECO:0000256" key="23">
    <source>
        <dbReference type="PROSITE-ProRule" id="PRU10141"/>
    </source>
</evidence>
<keyword evidence="29" id="KW-1185">Reference proteome</keyword>
<dbReference type="AlphaFoldDB" id="A0A674AIF9"/>
<dbReference type="FunFam" id="2.60.40.10:FF:000110">
    <property type="entry name" value="Ephrin type-B receptor 2"/>
    <property type="match status" value="1"/>
</dbReference>
<dbReference type="InterPro" id="IPR009030">
    <property type="entry name" value="Growth_fac_rcpt_cys_sf"/>
</dbReference>
<dbReference type="SUPFAM" id="SSF47769">
    <property type="entry name" value="SAM/Pointed domain"/>
    <property type="match status" value="1"/>
</dbReference>
<dbReference type="GO" id="GO:0030425">
    <property type="term" value="C:dendrite"/>
    <property type="evidence" value="ECO:0007669"/>
    <property type="project" value="UniProtKB-SubCell"/>
</dbReference>
<evidence type="ECO:0000256" key="15">
    <source>
        <dbReference type="ARBA" id="ARBA00023137"/>
    </source>
</evidence>
<dbReference type="InterPro" id="IPR008266">
    <property type="entry name" value="Tyr_kinase_AS"/>
</dbReference>
<dbReference type="SMART" id="SM00615">
    <property type="entry name" value="EPH_lbd"/>
    <property type="match status" value="1"/>
</dbReference>
<dbReference type="Gene3D" id="2.10.50.10">
    <property type="entry name" value="Tumor Necrosis Factor Receptor, subunit A, domain 2"/>
    <property type="match status" value="1"/>
</dbReference>
<dbReference type="Gene3D" id="2.60.40.1770">
    <property type="entry name" value="ephrin a2 ectodomain"/>
    <property type="match status" value="1"/>
</dbReference>
<dbReference type="InterPro" id="IPR020635">
    <property type="entry name" value="Tyr_kinase_cat_dom"/>
</dbReference>
<keyword evidence="11 21" id="KW-0067">ATP-binding</keyword>
<dbReference type="GO" id="GO:0005005">
    <property type="term" value="F:transmembrane-ephrin receptor activity"/>
    <property type="evidence" value="ECO:0007669"/>
    <property type="project" value="TreeGrafter"/>
</dbReference>
<dbReference type="SMART" id="SM00454">
    <property type="entry name" value="SAM"/>
    <property type="match status" value="1"/>
</dbReference>
<dbReference type="Ensembl" id="ENSSTUT00000062294.1">
    <property type="protein sequence ID" value="ENSSTUP00000059229.1"/>
    <property type="gene ID" value="ENSSTUG00000025287.1"/>
</dbReference>
<dbReference type="GeneTree" id="ENSGT00940000155297"/>
<name>A0A674AIF9_SALTR</name>
<dbReference type="InterPro" id="IPR008979">
    <property type="entry name" value="Galactose-bd-like_sf"/>
</dbReference>
<dbReference type="Pfam" id="PF07647">
    <property type="entry name" value="SAM_2"/>
    <property type="match status" value="1"/>
</dbReference>
<dbReference type="InterPro" id="IPR000719">
    <property type="entry name" value="Prot_kinase_dom"/>
</dbReference>
<evidence type="ECO:0000256" key="12">
    <source>
        <dbReference type="ARBA" id="ARBA00022902"/>
    </source>
</evidence>
<dbReference type="InterPro" id="IPR001090">
    <property type="entry name" value="Ephrin_rcpt_lig-bd_dom"/>
</dbReference>
<dbReference type="Pfam" id="PF14575">
    <property type="entry name" value="EphA2_TM"/>
    <property type="match status" value="1"/>
</dbReference>
<evidence type="ECO:0000256" key="10">
    <source>
        <dbReference type="ARBA" id="ARBA00022777"/>
    </source>
</evidence>
<dbReference type="GO" id="GO:0005524">
    <property type="term" value="F:ATP binding"/>
    <property type="evidence" value="ECO:0007669"/>
    <property type="project" value="UniProtKB-UniRule"/>
</dbReference>
<dbReference type="Pfam" id="PF07714">
    <property type="entry name" value="PK_Tyr_Ser-Thr"/>
    <property type="match status" value="1"/>
</dbReference>
<dbReference type="Pfam" id="PF01404">
    <property type="entry name" value="Ephrin_lbd"/>
    <property type="match status" value="1"/>
</dbReference>
<dbReference type="PIRSF" id="PIRSF000666">
    <property type="entry name" value="TyrPK_ephrin_receptor"/>
    <property type="match status" value="1"/>
</dbReference>
<dbReference type="InterPro" id="IPR003961">
    <property type="entry name" value="FN3_dom"/>
</dbReference>
<dbReference type="InterPro" id="IPR016257">
    <property type="entry name" value="Tyr_kinase_ephrin_rcpt"/>
</dbReference>
<dbReference type="SUPFAM" id="SSF57184">
    <property type="entry name" value="Growth factor receptor domain"/>
    <property type="match status" value="1"/>
</dbReference>
<dbReference type="PROSITE" id="PS51550">
    <property type="entry name" value="EPH_LBD"/>
    <property type="match status" value="1"/>
</dbReference>
<dbReference type="Gene3D" id="3.30.200.20">
    <property type="entry name" value="Phosphorylase Kinase, domain 1"/>
    <property type="match status" value="1"/>
</dbReference>
<comment type="subcellular location">
    <subcellularLocation>
        <location evidence="1">Cell membrane</location>
        <topology evidence="1">Single-pass type I membrane protein</topology>
    </subcellularLocation>
    <subcellularLocation>
        <location evidence="2">Cell projection</location>
        <location evidence="2">Dendrite</location>
    </subcellularLocation>
</comment>
<dbReference type="Pfam" id="PF00041">
    <property type="entry name" value="fn3"/>
    <property type="match status" value="2"/>
</dbReference>
<dbReference type="Gene3D" id="2.60.120.260">
    <property type="entry name" value="Galactose-binding domain-like"/>
    <property type="match status" value="1"/>
</dbReference>
<evidence type="ECO:0000256" key="21">
    <source>
        <dbReference type="PIRSR" id="PIRSR000666-2"/>
    </source>
</evidence>
<keyword evidence="14" id="KW-0472">Membrane</keyword>
<dbReference type="InterPro" id="IPR011009">
    <property type="entry name" value="Kinase-like_dom_sf"/>
</dbReference>
<dbReference type="SUPFAM" id="SSF49265">
    <property type="entry name" value="Fibronectin type III"/>
    <property type="match status" value="1"/>
</dbReference>
<evidence type="ECO:0000259" key="25">
    <source>
        <dbReference type="PROSITE" id="PS50105"/>
    </source>
</evidence>
<dbReference type="FunFam" id="2.10.50.10:FF:000001">
    <property type="entry name" value="Ephrin type-A receptor 5"/>
    <property type="match status" value="1"/>
</dbReference>
<keyword evidence="10" id="KW-0418">Kinase</keyword>
<evidence type="ECO:0000313" key="28">
    <source>
        <dbReference type="Ensembl" id="ENSSTUP00000059229.1"/>
    </source>
</evidence>
<dbReference type="InterPro" id="IPR017441">
    <property type="entry name" value="Protein_kinase_ATP_BS"/>
</dbReference>
<feature type="domain" description="Eph LBD" evidence="27">
    <location>
        <begin position="1"/>
        <end position="179"/>
    </location>
</feature>
<keyword evidence="13" id="KW-1133">Transmembrane helix</keyword>
<keyword evidence="7" id="KW-0732">Signal</keyword>
<feature type="domain" description="Fibronectin type-III" evidence="26">
    <location>
        <begin position="411"/>
        <end position="504"/>
    </location>
</feature>
<sequence>MDTRVATAELGWTAYPASGWEEVSGYDENLNTIRTYQVCNVFEPSQNNWLLTTFIDRRGTQRIYVEMRFTVRDCSSIPNVPGSCKETFNLYYYETDSVIATKGTAFWMEAPYLKVDTIAADESFSQVDFGGRLMKVNTEVRSFGPLSKNGFYLAFQDYGACMSLLSVRVFYKKCPSVVQNFAIFPETMTGAESTSLVIARGICIPNSEEVDVPIKLYCNGDGEWMVPIGSCTCKAGFETDNGNVCRACPPGTFKSTQGPGLCLQCPSNSRSAAEAATICICRNGYYRGDMDQPDMPCTSVPSGPRNVISVVNETSVILEWHSPRETGGREDVVYNIVCKKCRADRRTCSHCDDNVEFVPRQLGLTETRVFISNLWAHTLYSFEIQAVNGVTNKSPYPAQHVSIDITTNQAAPSIVPIMHQVSSTMKSFTLSWPQPEQPNGIILDYELRFYEKVEINSTMVRSETNTARVEGLRAGMVYVVQVRARTVAGFGKYSGKMCFQTLTDGKDQGEEGRRGKMVDGGGTFLSLSLSFRKRVYTKEAVYSDKLQHYSTGRGSPGMKIYIDPFTYEDPNEAVREFAKEIDVSTVKIEEVIGAGEFGEVYKGRLKLPGKREIYVAIKTLKAGYVEKQRRDFLSEASIMGQFDHPNIIRLEGVVTKSRPVMIVTEFMENGALDSFLRQNDGQFTVIQLVGMMRGIAAGMKYLSEMNYVHRDLAARNILVNSNLVCKVSDFGLSRYLQDDTSDPSYTSSLGGKIPVRWTAPEAIAYRKFTSASDVWSYGIVMWEVMSFGERPYWDMSNQDVINAIEQDYRLPPPMDCPSALHQLMLDCWQKDRNARPRFADIVNTLDKMIRNPASLKQVASIPAVPSQTLLDHSIPDFNTFSSVGEWLGAIKMTQYRDNFLNSGFTSLDLLRIGVTLGGHQKKILSNVASMRVQMSQCQSPTAVA</sequence>
<feature type="disulfide bond" evidence="22">
    <location>
        <begin position="74"/>
        <end position="84"/>
    </location>
</feature>
<evidence type="ECO:0000256" key="3">
    <source>
        <dbReference type="ARBA" id="ARBA00011902"/>
    </source>
</evidence>